<evidence type="ECO:0000313" key="11">
    <source>
        <dbReference type="Proteomes" id="UP000095649"/>
    </source>
</evidence>
<evidence type="ECO:0000313" key="12">
    <source>
        <dbReference type="Proteomes" id="UP000220480"/>
    </source>
</evidence>
<evidence type="ECO:0000259" key="5">
    <source>
        <dbReference type="Pfam" id="PF04542"/>
    </source>
</evidence>
<reference evidence="8 12" key="2">
    <citation type="journal article" date="2017" name="Front. Microbiol.">
        <title>New Insights into the Diversity of the Genus Faecalibacterium.</title>
        <authorList>
            <person name="Benevides L."/>
            <person name="Burman S."/>
            <person name="Martin R."/>
            <person name="Robert V."/>
            <person name="Thomas M."/>
            <person name="Miquel S."/>
            <person name="Chain F."/>
            <person name="Sokol H."/>
            <person name="Bermudez-Humaran L.G."/>
            <person name="Morrison M."/>
            <person name="Langella P."/>
            <person name="Azevedo V.A."/>
            <person name="Chatel J.M."/>
            <person name="Soares S."/>
        </authorList>
    </citation>
    <scope>NUCLEOTIDE SEQUENCE [LARGE SCALE GENOMIC DNA]</scope>
    <source>
        <strain evidence="8 12">CNCM I 4644</strain>
    </source>
</reference>
<proteinExistence type="inferred from homology"/>
<reference evidence="10 14" key="4">
    <citation type="submission" date="2018-03" db="EMBL/GenBank/DDBJ databases">
        <title>Complete genome sequencing of Faecalibacterium prausnitzii strains isolated from the human gut.</title>
        <authorList>
            <person name="Fitzgerald B.C."/>
            <person name="Shkoporov A.N."/>
            <person name="Ross P.R."/>
            <person name="Hill C."/>
        </authorList>
    </citation>
    <scope>NUCLEOTIDE SEQUENCE [LARGE SCALE GENOMIC DNA]</scope>
    <source>
        <strain evidence="9 13">APC923/51-1</strain>
        <strain evidence="10 14">ATCC 27768</strain>
    </source>
</reference>
<dbReference type="Proteomes" id="UP000252378">
    <property type="component" value="Unassembled WGS sequence"/>
</dbReference>
<feature type="domain" description="RNA polymerase sigma-70 region 2" evidence="5">
    <location>
        <begin position="14"/>
        <end position="77"/>
    </location>
</feature>
<accession>A0A173U9U9</accession>
<organism evidence="7 11">
    <name type="scientific">Faecalibacterium prausnitzii</name>
    <dbReference type="NCBI Taxonomy" id="853"/>
    <lineage>
        <taxon>Bacteria</taxon>
        <taxon>Bacillati</taxon>
        <taxon>Bacillota</taxon>
        <taxon>Clostridia</taxon>
        <taxon>Eubacteriales</taxon>
        <taxon>Oscillospiraceae</taxon>
        <taxon>Faecalibacterium</taxon>
    </lineage>
</organism>
<dbReference type="InterPro" id="IPR013249">
    <property type="entry name" value="RNA_pol_sigma70_r4_t2"/>
</dbReference>
<dbReference type="InterPro" id="IPR013325">
    <property type="entry name" value="RNA_pol_sigma_r2"/>
</dbReference>
<dbReference type="Gene3D" id="1.10.10.10">
    <property type="entry name" value="Winged helix-like DNA-binding domain superfamily/Winged helix DNA-binding domain"/>
    <property type="match status" value="1"/>
</dbReference>
<evidence type="ECO:0000313" key="9">
    <source>
        <dbReference type="EMBL" id="RAW56966.1"/>
    </source>
</evidence>
<dbReference type="Pfam" id="PF08281">
    <property type="entry name" value="Sigma70_r4_2"/>
    <property type="match status" value="1"/>
</dbReference>
<dbReference type="PANTHER" id="PTHR43133">
    <property type="entry name" value="RNA POLYMERASE ECF-TYPE SIGMA FACTO"/>
    <property type="match status" value="1"/>
</dbReference>
<dbReference type="Proteomes" id="UP000251281">
    <property type="component" value="Unassembled WGS sequence"/>
</dbReference>
<feature type="domain" description="RNA polymerase sigma factor 70 region 4 type 2" evidence="6">
    <location>
        <begin position="100"/>
        <end position="151"/>
    </location>
</feature>
<evidence type="ECO:0000259" key="6">
    <source>
        <dbReference type="Pfam" id="PF08281"/>
    </source>
</evidence>
<dbReference type="Proteomes" id="UP000220480">
    <property type="component" value="Unassembled WGS sequence"/>
</dbReference>
<name>A0A173U9U9_9FIRM</name>
<dbReference type="NCBIfam" id="TIGR02937">
    <property type="entry name" value="sigma70-ECF"/>
    <property type="match status" value="1"/>
</dbReference>
<dbReference type="RefSeq" id="WP_055186376.1">
    <property type="nucleotide sequence ID" value="NZ_BNEV01000058.1"/>
</dbReference>
<dbReference type="Proteomes" id="UP000095649">
    <property type="component" value="Unassembled WGS sequence"/>
</dbReference>
<keyword evidence="2" id="KW-0805">Transcription regulation</keyword>
<evidence type="ECO:0000313" key="10">
    <source>
        <dbReference type="EMBL" id="RCH44754.1"/>
    </source>
</evidence>
<dbReference type="InterPro" id="IPR013324">
    <property type="entry name" value="RNA_pol_sigma_r3/r4-like"/>
</dbReference>
<reference evidence="7 11" key="1">
    <citation type="submission" date="2015-09" db="EMBL/GenBank/DDBJ databases">
        <authorList>
            <consortium name="Pathogen Informatics"/>
        </authorList>
    </citation>
    <scope>NUCLEOTIDE SEQUENCE [LARGE SCALE GENOMIC DNA]</scope>
    <source>
        <strain evidence="7 11">2789STDY5834970</strain>
    </source>
</reference>
<keyword evidence="4" id="KW-0804">Transcription</keyword>
<protein>
    <submittedName>
        <fullName evidence="8">RNA polymerase sigma factor</fullName>
    </submittedName>
    <submittedName>
        <fullName evidence="7">Sigma-24</fullName>
    </submittedName>
</protein>
<dbReference type="InterPro" id="IPR036388">
    <property type="entry name" value="WH-like_DNA-bd_sf"/>
</dbReference>
<evidence type="ECO:0000256" key="2">
    <source>
        <dbReference type="ARBA" id="ARBA00023015"/>
    </source>
</evidence>
<dbReference type="InterPro" id="IPR014284">
    <property type="entry name" value="RNA_pol_sigma-70_dom"/>
</dbReference>
<dbReference type="OrthoDB" id="2594372at2"/>
<gene>
    <name evidence="7" type="primary">rpoE_2</name>
    <name evidence="9" type="ORF">C4N24_09175</name>
    <name evidence="10" type="ORF">C7J97_10340</name>
    <name evidence="8" type="ORF">CGS59_06165</name>
    <name evidence="7" type="ORF">ERS852582_01970</name>
</gene>
<dbReference type="EMBL" id="CYXN01000017">
    <property type="protein sequence ID" value="CUN11136.1"/>
    <property type="molecule type" value="Genomic_DNA"/>
</dbReference>
<evidence type="ECO:0000313" key="14">
    <source>
        <dbReference type="Proteomes" id="UP000252378"/>
    </source>
</evidence>
<dbReference type="SUPFAM" id="SSF88659">
    <property type="entry name" value="Sigma3 and sigma4 domains of RNA polymerase sigma factors"/>
    <property type="match status" value="1"/>
</dbReference>
<keyword evidence="3" id="KW-0731">Sigma factor</keyword>
<dbReference type="GO" id="GO:0003677">
    <property type="term" value="F:DNA binding"/>
    <property type="evidence" value="ECO:0007669"/>
    <property type="project" value="InterPro"/>
</dbReference>
<evidence type="ECO:0000256" key="3">
    <source>
        <dbReference type="ARBA" id="ARBA00023082"/>
    </source>
</evidence>
<evidence type="ECO:0000313" key="7">
    <source>
        <dbReference type="EMBL" id="CUN11136.1"/>
    </source>
</evidence>
<dbReference type="GO" id="GO:0006352">
    <property type="term" value="P:DNA-templated transcription initiation"/>
    <property type="evidence" value="ECO:0007669"/>
    <property type="project" value="InterPro"/>
</dbReference>
<evidence type="ECO:0000256" key="4">
    <source>
        <dbReference type="ARBA" id="ARBA00023163"/>
    </source>
</evidence>
<evidence type="ECO:0000313" key="8">
    <source>
        <dbReference type="EMBL" id="PDX84247.1"/>
    </source>
</evidence>
<reference evidence="8" key="3">
    <citation type="submission" date="2017-07" db="EMBL/GenBank/DDBJ databases">
        <authorList>
            <person name="Sun Z.S."/>
            <person name="Albrecht U."/>
            <person name="Echele G."/>
            <person name="Lee C.C."/>
        </authorList>
    </citation>
    <scope>NUCLEOTIDE SEQUENCE</scope>
    <source>
        <strain evidence="8">CNCM I 4644</strain>
    </source>
</reference>
<dbReference type="PANTHER" id="PTHR43133:SF51">
    <property type="entry name" value="RNA POLYMERASE SIGMA FACTOR"/>
    <property type="match status" value="1"/>
</dbReference>
<dbReference type="Gene3D" id="1.10.1740.10">
    <property type="match status" value="1"/>
</dbReference>
<dbReference type="CDD" id="cd06171">
    <property type="entry name" value="Sigma70_r4"/>
    <property type="match status" value="1"/>
</dbReference>
<comment type="similarity">
    <text evidence="1">Belongs to the sigma-70 factor family. ECF subfamily.</text>
</comment>
<dbReference type="GO" id="GO:0016987">
    <property type="term" value="F:sigma factor activity"/>
    <property type="evidence" value="ECO:0007669"/>
    <property type="project" value="UniProtKB-KW"/>
</dbReference>
<dbReference type="SUPFAM" id="SSF88946">
    <property type="entry name" value="Sigma2 domain of RNA polymerase sigma factors"/>
    <property type="match status" value="1"/>
</dbReference>
<sequence>MGQLTRNEVFTLAVQRYSDTVYRTAVHNCRCTADAEDVVQDVFEKLLHYNGIFESEEHLKAWLLRVAINRCRDLTRAAHQKDTELDENLPAPDVLAEDGSVLDAIRTLPENYRNAIYLHYYEGYTAAEIGRMMAVPTNTVLSWLRRARAQLHTMLKEEIEDEVV</sequence>
<dbReference type="EMBL" id="NMTZ01000017">
    <property type="protein sequence ID" value="PDX84247.1"/>
    <property type="molecule type" value="Genomic_DNA"/>
</dbReference>
<dbReference type="InterPro" id="IPR039425">
    <property type="entry name" value="RNA_pol_sigma-70-like"/>
</dbReference>
<dbReference type="InterPro" id="IPR007627">
    <property type="entry name" value="RNA_pol_sigma70_r2"/>
</dbReference>
<evidence type="ECO:0000256" key="1">
    <source>
        <dbReference type="ARBA" id="ARBA00010641"/>
    </source>
</evidence>
<evidence type="ECO:0000313" key="13">
    <source>
        <dbReference type="Proteomes" id="UP000251281"/>
    </source>
</evidence>
<dbReference type="EMBL" id="PRLD01000008">
    <property type="protein sequence ID" value="RAW56966.1"/>
    <property type="molecule type" value="Genomic_DNA"/>
</dbReference>
<dbReference type="AlphaFoldDB" id="A0A173U9U9"/>
<dbReference type="EMBL" id="PXUP01000014">
    <property type="protein sequence ID" value="RCH44754.1"/>
    <property type="molecule type" value="Genomic_DNA"/>
</dbReference>
<dbReference type="Pfam" id="PF04542">
    <property type="entry name" value="Sigma70_r2"/>
    <property type="match status" value="1"/>
</dbReference>